<dbReference type="GO" id="GO:0004386">
    <property type="term" value="F:helicase activity"/>
    <property type="evidence" value="ECO:0007669"/>
    <property type="project" value="UniProtKB-KW"/>
</dbReference>
<dbReference type="PANTHER" id="PTHR47396">
    <property type="entry name" value="TYPE I RESTRICTION ENZYME ECOKI R PROTEIN"/>
    <property type="match status" value="1"/>
</dbReference>
<dbReference type="SUPFAM" id="SSF52540">
    <property type="entry name" value="P-loop containing nucleoside triphosphate hydrolases"/>
    <property type="match status" value="1"/>
</dbReference>
<dbReference type="GO" id="GO:0016787">
    <property type="term" value="F:hydrolase activity"/>
    <property type="evidence" value="ECO:0007669"/>
    <property type="project" value="InterPro"/>
</dbReference>
<dbReference type="GO" id="GO:0005524">
    <property type="term" value="F:ATP binding"/>
    <property type="evidence" value="ECO:0007669"/>
    <property type="project" value="InterPro"/>
</dbReference>
<name>A0A2S9SLU8_9BACT</name>
<dbReference type="InterPro" id="IPR027417">
    <property type="entry name" value="P-loop_NTPase"/>
</dbReference>
<keyword evidence="2" id="KW-0378">Hydrolase</keyword>
<reference evidence="2 3" key="1">
    <citation type="submission" date="2017-09" db="EMBL/GenBank/DDBJ databases">
        <title>Reassesment of A. cryaerophilus.</title>
        <authorList>
            <person name="Perez-Cataluna A."/>
            <person name="Collado L."/>
            <person name="Salgado O."/>
            <person name="Lefinanco V."/>
            <person name="Figueras M.J."/>
        </authorList>
    </citation>
    <scope>NUCLEOTIDE SEQUENCE [LARGE SCALE GENOMIC DNA]</scope>
    <source>
        <strain evidence="2 3">LMG 9861</strain>
    </source>
</reference>
<dbReference type="InterPro" id="IPR014001">
    <property type="entry name" value="Helicase_ATP-bd"/>
</dbReference>
<dbReference type="GO" id="GO:0003677">
    <property type="term" value="F:DNA binding"/>
    <property type="evidence" value="ECO:0007669"/>
    <property type="project" value="InterPro"/>
</dbReference>
<proteinExistence type="predicted"/>
<evidence type="ECO:0000313" key="3">
    <source>
        <dbReference type="Proteomes" id="UP000239065"/>
    </source>
</evidence>
<dbReference type="Pfam" id="PF04851">
    <property type="entry name" value="ResIII"/>
    <property type="match status" value="1"/>
</dbReference>
<keyword evidence="2" id="KW-0347">Helicase</keyword>
<dbReference type="AlphaFoldDB" id="A0A2S9SLU8"/>
<keyword evidence="2" id="KW-0547">Nucleotide-binding</keyword>
<evidence type="ECO:0000259" key="1">
    <source>
        <dbReference type="PROSITE" id="PS51192"/>
    </source>
</evidence>
<protein>
    <submittedName>
        <fullName evidence="2">DNA/RNA helicase</fullName>
    </submittedName>
</protein>
<dbReference type="InterPro" id="IPR050742">
    <property type="entry name" value="Helicase_Restrict-Modif_Enz"/>
</dbReference>
<gene>
    <name evidence="2" type="ORF">CJ669_07330</name>
</gene>
<comment type="caution">
    <text evidence="2">The sequence shown here is derived from an EMBL/GenBank/DDBJ whole genome shotgun (WGS) entry which is preliminary data.</text>
</comment>
<dbReference type="GO" id="GO:0005829">
    <property type="term" value="C:cytosol"/>
    <property type="evidence" value="ECO:0007669"/>
    <property type="project" value="TreeGrafter"/>
</dbReference>
<dbReference type="CDD" id="cd17926">
    <property type="entry name" value="DEXHc_RE"/>
    <property type="match status" value="1"/>
</dbReference>
<evidence type="ECO:0000313" key="2">
    <source>
        <dbReference type="EMBL" id="PRM87556.1"/>
    </source>
</evidence>
<dbReference type="InterPro" id="IPR006935">
    <property type="entry name" value="Helicase/UvrB_N"/>
</dbReference>
<dbReference type="Proteomes" id="UP000239065">
    <property type="component" value="Unassembled WGS sequence"/>
</dbReference>
<feature type="domain" description="Helicase ATP-binding" evidence="1">
    <location>
        <begin position="139"/>
        <end position="310"/>
    </location>
</feature>
<keyword evidence="2" id="KW-0067">ATP-binding</keyword>
<dbReference type="PROSITE" id="PS51192">
    <property type="entry name" value="HELICASE_ATP_BIND_1"/>
    <property type="match status" value="1"/>
</dbReference>
<accession>A0A2S9SLU8</accession>
<dbReference type="SMART" id="SM00487">
    <property type="entry name" value="DEXDc"/>
    <property type="match status" value="1"/>
</dbReference>
<dbReference type="EMBL" id="NXGJ01000008">
    <property type="protein sequence ID" value="PRM87556.1"/>
    <property type="molecule type" value="Genomic_DNA"/>
</dbReference>
<dbReference type="CDD" id="cd18785">
    <property type="entry name" value="SF2_C"/>
    <property type="match status" value="1"/>
</dbReference>
<organism evidence="2 3">
    <name type="scientific">Aliarcobacter cryaerophilus</name>
    <dbReference type="NCBI Taxonomy" id="28198"/>
    <lineage>
        <taxon>Bacteria</taxon>
        <taxon>Pseudomonadati</taxon>
        <taxon>Campylobacterota</taxon>
        <taxon>Epsilonproteobacteria</taxon>
        <taxon>Campylobacterales</taxon>
        <taxon>Arcobacteraceae</taxon>
        <taxon>Aliarcobacter</taxon>
    </lineage>
</organism>
<dbReference type="RefSeq" id="WP_105909366.1">
    <property type="nucleotide sequence ID" value="NZ_NXGJ01000008.1"/>
</dbReference>
<dbReference type="PANTHER" id="PTHR47396:SF1">
    <property type="entry name" value="ATP-DEPENDENT HELICASE IRC3-RELATED"/>
    <property type="match status" value="1"/>
</dbReference>
<sequence>MISYTVPDVEKVIYLKDNNCIKQYYKPSYSLTNLRFIQSSPFIVSSGEDLYFITSKEEDIIPDDCTYALLVTRIPKRIYFERGELKFKRWIKHPSFSNSQPENVLESWKNKFKFIKENAETGISGLRPPQVGALYSILAHVQNPEDKAIIVMPTGTGKTETMLATLVANECKKLLVAVPSDSLRTQLTDKFSTFGKLRDFGIIDNSCENPIVGIINEKFSNSEELTNFISKVNVVITTMDILGGSSDEQKMIIAGSFSHLFVDEAHHSEANTWKKFIEHFDNEKVFLFTATPFRNDGKKLDGKFIFNFSLKKAQEQKYYKEINFLPIREYDLKKADKEIADKAVAQLRNDIANGHNHILMARCVSKIRAKEVFEYYQEYEDLNPVLVYNGIPGLKDIIEDIKAKRHSIIVCVNMLGEGFDLPELKVAAIHDERQSLPITLQFIGRFTRTSFNSLGKASFITNIAYPPIKEELNFLYSNDADWNLLLPKMNEAATEREIDFKEFLEGFRHLNNSKIPFQNINPAMSCKIYKNSGTRWNPENWKCGLKDINQFEHQYSDYNNSKKVLVIVLGKVTKVEWATFDVIQNMDWDTIVIHWDTTNNKNLVFVHTSLKSFVADSLINSIFGESFSLIDGMDVFKIFDGVKRLTLYNVGAKKGIGRDVTFQSFFGRGVQDGIDQLIQGTLIKNNVFGVGFKDGCSISLGCSVKGKIWSYLRGNLDELTKWCQEIGSIIVNPNIDSNTVLENTLIPEVIVTKPMVTPISVEWHQKMFEFAQNRYQMIINGIPCNLFNSELNIVDSLSTEPLRFSLDCEDCTIVFELVLYEEVINGELRAFHKINKLSAEDAIILHGTKTESLVDFFQYNTPSIWFADGSHLYQNNYIKPREDVDSIPLSNIITDTWTNVSINKEAQGISPYVQDSIQYYFINKIQNDFQIIYDDDGAGEIADIIGINDSDVIDIHLFHLKFAKKGKVSNDIGNFYEVCGQAQKSLKWKYHQKNFFDRLLQRKIKTKNGASCSRIIKGTESQLELLLNAASWKKEIKFHIYIVQPALKKDDASDSILLLLGNTYHYLRTIGDVELKVYTS</sequence>
<dbReference type="Gene3D" id="3.40.50.300">
    <property type="entry name" value="P-loop containing nucleotide triphosphate hydrolases"/>
    <property type="match status" value="2"/>
</dbReference>